<dbReference type="PRINTS" id="PR00037">
    <property type="entry name" value="HTHLACR"/>
</dbReference>
<comment type="function">
    <text evidence="5">Repressor of the lactose catabolism operon. Galactose-6-phosphate is the inducer.</text>
</comment>
<dbReference type="SMART" id="SM00420">
    <property type="entry name" value="HTH_DEOR"/>
    <property type="match status" value="1"/>
</dbReference>
<feature type="domain" description="HTH deoR-type" evidence="6">
    <location>
        <begin position="3"/>
        <end position="58"/>
    </location>
</feature>
<evidence type="ECO:0000256" key="4">
    <source>
        <dbReference type="ARBA" id="ARBA00023163"/>
    </source>
</evidence>
<dbReference type="RefSeq" id="WP_311820633.1">
    <property type="nucleotide sequence ID" value="NZ_JARPXH010000017.1"/>
</dbReference>
<dbReference type="SMART" id="SM01134">
    <property type="entry name" value="DeoRC"/>
    <property type="match status" value="1"/>
</dbReference>
<dbReference type="InterPro" id="IPR001034">
    <property type="entry name" value="DeoR_HTH"/>
</dbReference>
<comment type="caution">
    <text evidence="7">The sequence shown here is derived from an EMBL/GenBank/DDBJ whole genome shotgun (WGS) entry which is preliminary data.</text>
</comment>
<dbReference type="PANTHER" id="PTHR30363:SF4">
    <property type="entry name" value="GLYCEROL-3-PHOSPHATE REGULON REPRESSOR"/>
    <property type="match status" value="1"/>
</dbReference>
<dbReference type="GO" id="GO:0003677">
    <property type="term" value="F:DNA binding"/>
    <property type="evidence" value="ECO:0007669"/>
    <property type="project" value="UniProtKB-KW"/>
</dbReference>
<accession>A0AAW8T7L1</accession>
<proteinExistence type="predicted"/>
<sequence length="245" mass="28692">MLKTERLQEIMLMLELDGQVYSNEVKRKLAVCDMTVRRDFAELERQGVIERFHGGARMQDVYRSQERSHREKEIIHHEEKLKIVKRAVDLVEDGDTIFLGPGTTMALLPRYLKADFLRIVTNCQPVFDHLNKYKKNWKIYLLGGEFRETTQSFAGEIPQKSLLDMTFQKTFVSCNALSEQKLMTSTFEEGQLQRLALNHSVERYLLIDHSKIGKKDFSVYYQLQDMTAVITEKQTYDAKNDKIEE</sequence>
<keyword evidence="7" id="KW-0238">DNA-binding</keyword>
<keyword evidence="4" id="KW-0804">Transcription</keyword>
<dbReference type="GO" id="GO:0003700">
    <property type="term" value="F:DNA-binding transcription factor activity"/>
    <property type="evidence" value="ECO:0007669"/>
    <property type="project" value="InterPro"/>
</dbReference>
<dbReference type="InterPro" id="IPR014036">
    <property type="entry name" value="DeoR-like_C"/>
</dbReference>
<evidence type="ECO:0000256" key="5">
    <source>
        <dbReference type="ARBA" id="ARBA00024937"/>
    </source>
</evidence>
<evidence type="ECO:0000256" key="2">
    <source>
        <dbReference type="ARBA" id="ARBA00022491"/>
    </source>
</evidence>
<dbReference type="Pfam" id="PF00455">
    <property type="entry name" value="DeoRC"/>
    <property type="match status" value="1"/>
</dbReference>
<dbReference type="SUPFAM" id="SSF100950">
    <property type="entry name" value="NagB/RpiA/CoA transferase-like"/>
    <property type="match status" value="1"/>
</dbReference>
<name>A0AAW8T7L1_9ENTE</name>
<evidence type="ECO:0000256" key="1">
    <source>
        <dbReference type="ARBA" id="ARBA00021390"/>
    </source>
</evidence>
<evidence type="ECO:0000259" key="6">
    <source>
        <dbReference type="PROSITE" id="PS51000"/>
    </source>
</evidence>
<evidence type="ECO:0000313" key="8">
    <source>
        <dbReference type="Proteomes" id="UP001254770"/>
    </source>
</evidence>
<reference evidence="7" key="1">
    <citation type="submission" date="2023-03" db="EMBL/GenBank/DDBJ databases">
        <authorList>
            <person name="Shen W."/>
            <person name="Cai J."/>
        </authorList>
    </citation>
    <scope>NUCLEOTIDE SEQUENCE</scope>
    <source>
        <strain evidence="7">Y15</strain>
    </source>
</reference>
<dbReference type="EMBL" id="JARPXL010000012">
    <property type="protein sequence ID" value="MDT2545228.1"/>
    <property type="molecule type" value="Genomic_DNA"/>
</dbReference>
<dbReference type="AlphaFoldDB" id="A0AAW8T7L1"/>
<gene>
    <name evidence="7" type="ORF">P7D69_12825</name>
</gene>
<organism evidence="7 8">
    <name type="scientific">Enterococcus raffinosus</name>
    <dbReference type="NCBI Taxonomy" id="71452"/>
    <lineage>
        <taxon>Bacteria</taxon>
        <taxon>Bacillati</taxon>
        <taxon>Bacillota</taxon>
        <taxon>Bacilli</taxon>
        <taxon>Lactobacillales</taxon>
        <taxon>Enterococcaceae</taxon>
        <taxon>Enterococcus</taxon>
    </lineage>
</organism>
<keyword evidence="3" id="KW-0805">Transcription regulation</keyword>
<dbReference type="Proteomes" id="UP001254770">
    <property type="component" value="Unassembled WGS sequence"/>
</dbReference>
<dbReference type="InterPro" id="IPR037171">
    <property type="entry name" value="NagB/RpiA_transferase-like"/>
</dbReference>
<dbReference type="InterPro" id="IPR050313">
    <property type="entry name" value="Carb_Metab_HTH_regulators"/>
</dbReference>
<dbReference type="InterPro" id="IPR036390">
    <property type="entry name" value="WH_DNA-bd_sf"/>
</dbReference>
<dbReference type="PROSITE" id="PS51000">
    <property type="entry name" value="HTH_DEOR_2"/>
    <property type="match status" value="1"/>
</dbReference>
<protein>
    <recommendedName>
        <fullName evidence="1">Lactose phosphotransferase system repressor</fullName>
    </recommendedName>
</protein>
<dbReference type="Pfam" id="PF08220">
    <property type="entry name" value="HTH_DeoR"/>
    <property type="match status" value="1"/>
</dbReference>
<evidence type="ECO:0000313" key="7">
    <source>
        <dbReference type="EMBL" id="MDT2545228.1"/>
    </source>
</evidence>
<keyword evidence="2" id="KW-0678">Repressor</keyword>
<evidence type="ECO:0000256" key="3">
    <source>
        <dbReference type="ARBA" id="ARBA00023015"/>
    </source>
</evidence>
<dbReference type="SUPFAM" id="SSF46785">
    <property type="entry name" value="Winged helix' DNA-binding domain"/>
    <property type="match status" value="1"/>
</dbReference>
<dbReference type="PANTHER" id="PTHR30363">
    <property type="entry name" value="HTH-TYPE TRANSCRIPTIONAL REGULATOR SRLR-RELATED"/>
    <property type="match status" value="1"/>
</dbReference>